<accession>A0A4Y9S5W0</accession>
<sequence length="332" mass="37645">MVAAMRGASPQPGLSAWTALFFSSALLITAVVSYLAPIRGINPFSDLGIYESIYNNFSLIDVPGLMLRYEPGFVLLTWFCSHVMDFSTFLRLVDLVILWSFFLLLLRYCGREWFCGLVALLFFFLFPPFHSISAVVIRQGVATIFFFRFLARDGFAEYRARGTYVFVALMLLFHYSSIFALLAVALEGATWRWPRFAFQAWLLLTVGYVLGITGEIGKHMYEMAGLNVATLEAMNENADLVYTVGFKPGFLLVSTFFVLLPRLLIFLRVSHADPRTLYSQRIFRVYFMINGLATLTAMMPYHDRFFLWSWVMGAALIVVPLRAGQTSGEGRA</sequence>
<feature type="transmembrane region" description="Helical" evidence="1">
    <location>
        <begin position="113"/>
        <end position="129"/>
    </location>
</feature>
<feature type="transmembrane region" description="Helical" evidence="1">
    <location>
        <begin position="163"/>
        <end position="186"/>
    </location>
</feature>
<dbReference type="AlphaFoldDB" id="A0A4Y9S5W0"/>
<keyword evidence="1" id="KW-1133">Transmembrane helix</keyword>
<feature type="transmembrane region" description="Helical" evidence="1">
    <location>
        <begin position="14"/>
        <end position="36"/>
    </location>
</feature>
<feature type="transmembrane region" description="Helical" evidence="1">
    <location>
        <begin position="305"/>
        <end position="323"/>
    </location>
</feature>
<evidence type="ECO:0000313" key="3">
    <source>
        <dbReference type="Proteomes" id="UP000298438"/>
    </source>
</evidence>
<proteinExistence type="predicted"/>
<keyword evidence="1" id="KW-0812">Transmembrane</keyword>
<feature type="transmembrane region" description="Helical" evidence="1">
    <location>
        <begin position="249"/>
        <end position="270"/>
    </location>
</feature>
<feature type="transmembrane region" description="Helical" evidence="1">
    <location>
        <begin position="89"/>
        <end position="106"/>
    </location>
</feature>
<evidence type="ECO:0008006" key="4">
    <source>
        <dbReference type="Google" id="ProtNLM"/>
    </source>
</evidence>
<feature type="transmembrane region" description="Helical" evidence="1">
    <location>
        <begin position="282"/>
        <end position="299"/>
    </location>
</feature>
<keyword evidence="1" id="KW-0472">Membrane</keyword>
<evidence type="ECO:0000313" key="2">
    <source>
        <dbReference type="EMBL" id="TFW16754.1"/>
    </source>
</evidence>
<reference evidence="2 3" key="1">
    <citation type="submission" date="2019-03" db="EMBL/GenBank/DDBJ databases">
        <title>Draft Genome Sequence of Massilia arenosa sp. nov., a Novel Massilia Species Isolated from a Sandy-loam Maize Soil.</title>
        <authorList>
            <person name="Raths R."/>
            <person name="Peta V."/>
            <person name="Bucking H."/>
        </authorList>
    </citation>
    <scope>NUCLEOTIDE SEQUENCE [LARGE SCALE GENOMIC DNA]</scope>
    <source>
        <strain evidence="2 3">MC02</strain>
    </source>
</reference>
<dbReference type="Proteomes" id="UP000298438">
    <property type="component" value="Unassembled WGS sequence"/>
</dbReference>
<comment type="caution">
    <text evidence="2">The sequence shown here is derived from an EMBL/GenBank/DDBJ whole genome shotgun (WGS) entry which is preliminary data.</text>
</comment>
<dbReference type="OrthoDB" id="7054394at2"/>
<name>A0A4Y9S5W0_9BURK</name>
<organism evidence="2 3">
    <name type="scientific">Zemynaea arenosa</name>
    <dbReference type="NCBI Taxonomy" id="2561931"/>
    <lineage>
        <taxon>Bacteria</taxon>
        <taxon>Pseudomonadati</taxon>
        <taxon>Pseudomonadota</taxon>
        <taxon>Betaproteobacteria</taxon>
        <taxon>Burkholderiales</taxon>
        <taxon>Oxalobacteraceae</taxon>
        <taxon>Telluria group</taxon>
        <taxon>Zemynaea</taxon>
    </lineage>
</organism>
<gene>
    <name evidence="2" type="ORF">E4L96_15830</name>
</gene>
<protein>
    <recommendedName>
        <fullName evidence="4">EpsG family protein</fullName>
    </recommendedName>
</protein>
<dbReference type="EMBL" id="SPVF01000203">
    <property type="protein sequence ID" value="TFW16754.1"/>
    <property type="molecule type" value="Genomic_DNA"/>
</dbReference>
<keyword evidence="3" id="KW-1185">Reference proteome</keyword>
<dbReference type="RefSeq" id="WP_135208184.1">
    <property type="nucleotide sequence ID" value="NZ_SPVF01000203.1"/>
</dbReference>
<evidence type="ECO:0000256" key="1">
    <source>
        <dbReference type="SAM" id="Phobius"/>
    </source>
</evidence>